<dbReference type="InterPro" id="IPR050638">
    <property type="entry name" value="AA-Vitamin_Transporters"/>
</dbReference>
<comment type="subcellular location">
    <subcellularLocation>
        <location evidence="1">Membrane</location>
        <topology evidence="1">Multi-pass membrane protein</topology>
    </subcellularLocation>
</comment>
<keyword evidence="3" id="KW-1133">Transmembrane helix</keyword>
<dbReference type="PANTHER" id="PTHR32322">
    <property type="entry name" value="INNER MEMBRANE TRANSPORTER"/>
    <property type="match status" value="1"/>
</dbReference>
<evidence type="ECO:0000313" key="7">
    <source>
        <dbReference type="EMBL" id="QLH50378.1"/>
    </source>
</evidence>
<organism evidence="6 8">
    <name type="scientific">Candidatus Accumulibacter cognatus</name>
    <dbReference type="NCBI Taxonomy" id="2954383"/>
    <lineage>
        <taxon>Bacteria</taxon>
        <taxon>Pseudomonadati</taxon>
        <taxon>Pseudomonadota</taxon>
        <taxon>Betaproteobacteria</taxon>
        <taxon>Candidatus Accumulibacter</taxon>
    </lineage>
</organism>
<dbReference type="GO" id="GO:0016020">
    <property type="term" value="C:membrane"/>
    <property type="evidence" value="ECO:0007669"/>
    <property type="project" value="UniProtKB-SubCell"/>
</dbReference>
<accession>A0A7D5SEN9</accession>
<dbReference type="InterPro" id="IPR000620">
    <property type="entry name" value="EamA_dom"/>
</dbReference>
<proteinExistence type="predicted"/>
<dbReference type="SUPFAM" id="SSF103481">
    <property type="entry name" value="Multidrug resistance efflux transporter EmrE"/>
    <property type="match status" value="2"/>
</dbReference>
<reference evidence="7" key="3">
    <citation type="submission" date="2020-06" db="EMBL/GenBank/DDBJ databases">
        <authorList>
            <person name="Arumugam K."/>
            <person name="Besarab I."/>
            <person name="Haryono M."/>
            <person name="Bagci C."/>
            <person name="Beier S."/>
            <person name="Buchfink B."/>
            <person name="Gorska A."/>
            <person name="Qiu G."/>
            <person name="Huson D.H."/>
            <person name="Williams R.B."/>
        </authorList>
    </citation>
    <scope>NUCLEOTIDE SEQUENCE</scope>
    <source>
        <strain evidence="7">SSA1</strain>
    </source>
</reference>
<dbReference type="Gene3D" id="1.10.3730.20">
    <property type="match status" value="1"/>
</dbReference>
<reference evidence="7 9" key="2">
    <citation type="journal article" date="2019" name="Microbiome">
        <title>Annotated bacterial chromosomes from frame-shift-corrected long-read metagenomic data.</title>
        <authorList>
            <person name="Arumugam K."/>
            <person name="Bagci C."/>
            <person name="Bessarab I."/>
            <person name="Beier S."/>
            <person name="Buchfink B."/>
            <person name="Gorska A."/>
            <person name="Qiu G."/>
            <person name="Huson D.H."/>
            <person name="Williams R.B.H."/>
        </authorList>
    </citation>
    <scope>NUCLEOTIDE SEQUENCE [LARGE SCALE GENOMIC DNA]</scope>
    <source>
        <strain evidence="7">SSA1</strain>
    </source>
</reference>
<sequence>MRLRDLGDLILLAALWGGSFLFMRYAAPAFGPLALIWLRVAIAAVFLVPLLMLRQQGRVLREHAPGIAVMGLFGSALPFVLIAWAMLSITAGLASILNATVPIFTALIGALWFREQLGAWRKTGLAVGFAGVLLLAAGQADFKPGGSGWAIVAMLLATLSYGLAANLTRQLLGGVPALVSAAGSQLVAAIILLPFALCFWPSVPPGGMAWAAAIVLGLGCTALAFLLFFRLIANVGASRAVTVTFLIPLFGVLWGSAFLGERLDASMLSGGVVVVLGTALATGVLRRSYRDTSGSS</sequence>
<evidence type="ECO:0000313" key="8">
    <source>
        <dbReference type="Proteomes" id="UP000021315"/>
    </source>
</evidence>
<evidence type="ECO:0000313" key="9">
    <source>
        <dbReference type="Proteomes" id="UP000509684"/>
    </source>
</evidence>
<dbReference type="AlphaFoldDB" id="A0A080M8A4"/>
<dbReference type="Proteomes" id="UP000021315">
    <property type="component" value="Unassembled WGS sequence"/>
</dbReference>
<evidence type="ECO:0000256" key="2">
    <source>
        <dbReference type="ARBA" id="ARBA00022692"/>
    </source>
</evidence>
<evidence type="ECO:0000313" key="6">
    <source>
        <dbReference type="EMBL" id="KFB77522.1"/>
    </source>
</evidence>
<evidence type="ECO:0000259" key="5">
    <source>
        <dbReference type="Pfam" id="PF00892"/>
    </source>
</evidence>
<gene>
    <name evidence="6" type="primary">yijE_2</name>
    <name evidence="6" type="ORF">AW06_001381</name>
    <name evidence="7" type="ORF">HWD57_11725</name>
</gene>
<evidence type="ECO:0000256" key="4">
    <source>
        <dbReference type="ARBA" id="ARBA00023136"/>
    </source>
</evidence>
<dbReference type="EMBL" id="JDST02000024">
    <property type="protein sequence ID" value="KFB77522.1"/>
    <property type="molecule type" value="Genomic_DNA"/>
</dbReference>
<evidence type="ECO:0000256" key="3">
    <source>
        <dbReference type="ARBA" id="ARBA00022989"/>
    </source>
</evidence>
<feature type="domain" description="EamA" evidence="5">
    <location>
        <begin position="10"/>
        <end position="135"/>
    </location>
</feature>
<dbReference type="Pfam" id="PF00892">
    <property type="entry name" value="EamA"/>
    <property type="match status" value="2"/>
</dbReference>
<dbReference type="RefSeq" id="WP_034946835.1">
    <property type="nucleotide sequence ID" value="NZ_JDST02000024.1"/>
</dbReference>
<dbReference type="PANTHER" id="PTHR32322:SF9">
    <property type="entry name" value="AMINO-ACID METABOLITE EFFLUX PUMP-RELATED"/>
    <property type="match status" value="1"/>
</dbReference>
<reference evidence="6 8" key="1">
    <citation type="submission" date="2014-02" db="EMBL/GenBank/DDBJ databases">
        <title>Expanding our view of genomic diversity in Candidatus Accumulibacter clades.</title>
        <authorList>
            <person name="Skennerton C.T."/>
            <person name="Barr J.J."/>
            <person name="Slater F.R."/>
            <person name="Bond P.L."/>
            <person name="Tyson G.W."/>
        </authorList>
    </citation>
    <scope>NUCLEOTIDE SEQUENCE [LARGE SCALE GENOMIC DNA]</scope>
    <source>
        <strain evidence="8">SK-02</strain>
    </source>
</reference>
<dbReference type="STRING" id="1453999.AW06_001381"/>
<accession>A0A080M8A4</accession>
<evidence type="ECO:0000256" key="1">
    <source>
        <dbReference type="ARBA" id="ARBA00004141"/>
    </source>
</evidence>
<dbReference type="KEGG" id="acog:HWD57_11725"/>
<keyword evidence="8" id="KW-1185">Reference proteome</keyword>
<dbReference type="EMBL" id="CP058708">
    <property type="protein sequence ID" value="QLH50378.1"/>
    <property type="molecule type" value="Genomic_DNA"/>
</dbReference>
<feature type="domain" description="EamA" evidence="5">
    <location>
        <begin position="149"/>
        <end position="281"/>
    </location>
</feature>
<keyword evidence="2" id="KW-0812">Transmembrane</keyword>
<dbReference type="Proteomes" id="UP000509684">
    <property type="component" value="Chromosome"/>
</dbReference>
<protein>
    <submittedName>
        <fullName evidence="7">DMT family transporter</fullName>
    </submittedName>
    <submittedName>
        <fullName evidence="6">Putative inner membrane transporter yiJE</fullName>
    </submittedName>
</protein>
<dbReference type="InterPro" id="IPR037185">
    <property type="entry name" value="EmrE-like"/>
</dbReference>
<name>A0A080M8A4_9PROT</name>
<keyword evidence="4" id="KW-0472">Membrane</keyword>